<name>A0A0A1U4R8_ENTIV</name>
<gene>
    <name evidence="3" type="ORF">EIN_307420</name>
</gene>
<feature type="region of interest" description="Disordered" evidence="1">
    <location>
        <begin position="1"/>
        <end position="51"/>
    </location>
</feature>
<keyword evidence="2" id="KW-0472">Membrane</keyword>
<dbReference type="RefSeq" id="XP_004186082.1">
    <property type="nucleotide sequence ID" value="XM_004186034.1"/>
</dbReference>
<keyword evidence="2" id="KW-1133">Transmembrane helix</keyword>
<evidence type="ECO:0000256" key="1">
    <source>
        <dbReference type="SAM" id="MobiDB-lite"/>
    </source>
</evidence>
<organism evidence="3 4">
    <name type="scientific">Entamoeba invadens IP1</name>
    <dbReference type="NCBI Taxonomy" id="370355"/>
    <lineage>
        <taxon>Eukaryota</taxon>
        <taxon>Amoebozoa</taxon>
        <taxon>Evosea</taxon>
        <taxon>Archamoebae</taxon>
        <taxon>Mastigamoebida</taxon>
        <taxon>Entamoebidae</taxon>
        <taxon>Entamoeba</taxon>
    </lineage>
</organism>
<reference evidence="3 4" key="1">
    <citation type="submission" date="2012-10" db="EMBL/GenBank/DDBJ databases">
        <authorList>
            <person name="Zafar N."/>
            <person name="Inman J."/>
            <person name="Hall N."/>
            <person name="Lorenzi H."/>
            <person name="Caler E."/>
        </authorList>
    </citation>
    <scope>NUCLEOTIDE SEQUENCE [LARGE SCALE GENOMIC DNA]</scope>
    <source>
        <strain evidence="3 4">IP1</strain>
    </source>
</reference>
<proteinExistence type="predicted"/>
<feature type="transmembrane region" description="Helical" evidence="2">
    <location>
        <begin position="68"/>
        <end position="86"/>
    </location>
</feature>
<protein>
    <recommendedName>
        <fullName evidence="5">Transmembrane protein</fullName>
    </recommendedName>
</protein>
<dbReference type="GeneID" id="14885709"/>
<accession>A0A0A1U4R8</accession>
<dbReference type="VEuPathDB" id="AmoebaDB:EIN_307420"/>
<feature type="transmembrane region" description="Helical" evidence="2">
    <location>
        <begin position="98"/>
        <end position="121"/>
    </location>
</feature>
<feature type="compositionally biased region" description="Polar residues" evidence="1">
    <location>
        <begin position="16"/>
        <end position="51"/>
    </location>
</feature>
<dbReference type="KEGG" id="eiv:EIN_307420"/>
<keyword evidence="2" id="KW-0812">Transmembrane</keyword>
<evidence type="ECO:0008006" key="5">
    <source>
        <dbReference type="Google" id="ProtNLM"/>
    </source>
</evidence>
<evidence type="ECO:0000313" key="3">
    <source>
        <dbReference type="EMBL" id="ELP86736.1"/>
    </source>
</evidence>
<dbReference type="AlphaFoldDB" id="A0A0A1U4R8"/>
<dbReference type="Proteomes" id="UP000014680">
    <property type="component" value="Unassembled WGS sequence"/>
</dbReference>
<dbReference type="EMBL" id="KB206936">
    <property type="protein sequence ID" value="ELP86736.1"/>
    <property type="molecule type" value="Genomic_DNA"/>
</dbReference>
<evidence type="ECO:0000256" key="2">
    <source>
        <dbReference type="SAM" id="Phobius"/>
    </source>
</evidence>
<keyword evidence="4" id="KW-1185">Reference proteome</keyword>
<sequence>MNMSTEQPPLSYPPVESSNSSYQNGVPQYGTTPLLQQPHPTSSDYSQEVQQQLQNIEPEKKTKLSIKLLFFLGFIIPLIWPVIVVMCITKKSLEEKLWGYRALAAFAIYFGLGWFIGFCCVV</sequence>
<evidence type="ECO:0000313" key="4">
    <source>
        <dbReference type="Proteomes" id="UP000014680"/>
    </source>
</evidence>